<dbReference type="PROSITE" id="PS50857">
    <property type="entry name" value="COX2_CUA"/>
    <property type="match status" value="1"/>
</dbReference>
<dbReference type="GO" id="GO:0020037">
    <property type="term" value="F:heme binding"/>
    <property type="evidence" value="ECO:0007669"/>
    <property type="project" value="InterPro"/>
</dbReference>
<sequence length="361" mass="39455">MSERNCARCILAIQRPSRRWVNRVLFAIWLAMLVTLAGCAGDKSILDPAGQAARDVRFIWWVMLGFGTVVLIGVTACWLYAFKPRDVVRTPAQERRIARRWIVGGGIILPVASITALLAFGVPAGQRMLPLPISDPPDVIEVIGHQWWFEVRYLQAQGSDQEGNNVVVTANHLVMPVGEPVDFHVSGADVIHGFWIPRLGGKIDMIPGRVNKIRLEADIPAVFGAQCAELCGVGHANMHLYVEAMPREEFDTWLASRQDEQLSEAATADTAHDDAREAFLNHCASCHRVAGVSSGTIGPDLSDIGSRATLGAGVIAMEEGAVSRWLKHHQSLKPGNKMPAHDDLEMDTLDALGAWLETLTP</sequence>
<evidence type="ECO:0000256" key="14">
    <source>
        <dbReference type="ARBA" id="ARBA00031399"/>
    </source>
</evidence>
<evidence type="ECO:0000256" key="5">
    <source>
        <dbReference type="ARBA" id="ARBA00022660"/>
    </source>
</evidence>
<keyword evidence="10 16" id="KW-0408">Iron</keyword>
<evidence type="ECO:0000256" key="10">
    <source>
        <dbReference type="ARBA" id="ARBA00023004"/>
    </source>
</evidence>
<dbReference type="PRINTS" id="PR01166">
    <property type="entry name" value="CYCOXIDASEII"/>
</dbReference>
<evidence type="ECO:0000259" key="18">
    <source>
        <dbReference type="PROSITE" id="PS50857"/>
    </source>
</evidence>
<keyword evidence="4 16" id="KW-0349">Heme</keyword>
<evidence type="ECO:0000256" key="6">
    <source>
        <dbReference type="ARBA" id="ARBA00022692"/>
    </source>
</evidence>
<dbReference type="InterPro" id="IPR008972">
    <property type="entry name" value="Cupredoxin"/>
</dbReference>
<evidence type="ECO:0000256" key="7">
    <source>
        <dbReference type="ARBA" id="ARBA00022723"/>
    </source>
</evidence>
<keyword evidence="3" id="KW-0813">Transport</keyword>
<protein>
    <recommendedName>
        <fullName evidence="14">Cytochrome aa3 subunit 2</fullName>
    </recommendedName>
</protein>
<reference evidence="20 21" key="1">
    <citation type="submission" date="2020-01" db="EMBL/GenBank/DDBJ databases">
        <title>Whole genome sequencing of Halomonas alkaliphila strain LS44.</title>
        <authorList>
            <person name="Kumar S."/>
            <person name="Paul D."/>
            <person name="Shouche Y."/>
            <person name="Suryavanshi M.V."/>
        </authorList>
    </citation>
    <scope>NUCLEOTIDE SEQUENCE [LARGE SCALE GENOMIC DNA]</scope>
    <source>
        <strain evidence="20 21">LS44</strain>
    </source>
</reference>
<dbReference type="InterPro" id="IPR045187">
    <property type="entry name" value="CcO_II"/>
</dbReference>
<dbReference type="InterPro" id="IPR001505">
    <property type="entry name" value="Copper_CuA"/>
</dbReference>
<comment type="subcellular location">
    <subcellularLocation>
        <location evidence="1">Membrane</location>
        <topology evidence="1">Multi-pass membrane protein</topology>
    </subcellularLocation>
</comment>
<feature type="transmembrane region" description="Helical" evidence="17">
    <location>
        <begin position="101"/>
        <end position="122"/>
    </location>
</feature>
<keyword evidence="20" id="KW-0560">Oxidoreductase</keyword>
<dbReference type="SUPFAM" id="SSF46626">
    <property type="entry name" value="Cytochrome c"/>
    <property type="match status" value="1"/>
</dbReference>
<dbReference type="InterPro" id="IPR036909">
    <property type="entry name" value="Cyt_c-like_dom_sf"/>
</dbReference>
<dbReference type="OrthoDB" id="9781261at2"/>
<dbReference type="PROSITE" id="PS00078">
    <property type="entry name" value="COX2"/>
    <property type="match status" value="1"/>
</dbReference>
<evidence type="ECO:0000256" key="15">
    <source>
        <dbReference type="ARBA" id="ARBA00047816"/>
    </source>
</evidence>
<dbReference type="PANTHER" id="PTHR22888:SF9">
    <property type="entry name" value="CYTOCHROME C OXIDASE SUBUNIT 2"/>
    <property type="match status" value="1"/>
</dbReference>
<dbReference type="Pfam" id="PF00034">
    <property type="entry name" value="Cytochrom_C"/>
    <property type="match status" value="1"/>
</dbReference>
<comment type="caution">
    <text evidence="20">The sequence shown here is derived from an EMBL/GenBank/DDBJ whole genome shotgun (WGS) entry which is preliminary data.</text>
</comment>
<evidence type="ECO:0000256" key="11">
    <source>
        <dbReference type="ARBA" id="ARBA00023008"/>
    </source>
</evidence>
<dbReference type="InterPro" id="IPR014222">
    <property type="entry name" value="Cyt_c_oxidase_su2"/>
</dbReference>
<keyword evidence="6 17" id="KW-0812">Transmembrane</keyword>
<accession>A0A7C9NRY3</accession>
<dbReference type="AlphaFoldDB" id="A0A7C9NRY3"/>
<keyword evidence="8" id="KW-0249">Electron transport</keyword>
<feature type="transmembrane region" description="Helical" evidence="17">
    <location>
        <begin position="58"/>
        <end position="81"/>
    </location>
</feature>
<keyword evidence="9 17" id="KW-1133">Transmembrane helix</keyword>
<keyword evidence="12 17" id="KW-0472">Membrane</keyword>
<proteinExistence type="inferred from homology"/>
<dbReference type="NCBIfam" id="TIGR02866">
    <property type="entry name" value="CoxB"/>
    <property type="match status" value="1"/>
</dbReference>
<evidence type="ECO:0000313" key="21">
    <source>
        <dbReference type="Proteomes" id="UP000480312"/>
    </source>
</evidence>
<evidence type="ECO:0000256" key="8">
    <source>
        <dbReference type="ARBA" id="ARBA00022982"/>
    </source>
</evidence>
<dbReference type="PANTHER" id="PTHR22888">
    <property type="entry name" value="CYTOCHROME C OXIDASE, SUBUNIT II"/>
    <property type="match status" value="1"/>
</dbReference>
<dbReference type="GO" id="GO:0016020">
    <property type="term" value="C:membrane"/>
    <property type="evidence" value="ECO:0007669"/>
    <property type="project" value="UniProtKB-SubCell"/>
</dbReference>
<dbReference type="CDD" id="cd04213">
    <property type="entry name" value="CuRO_CcO_Caa3_II"/>
    <property type="match status" value="1"/>
</dbReference>
<evidence type="ECO:0000256" key="17">
    <source>
        <dbReference type="SAM" id="Phobius"/>
    </source>
</evidence>
<evidence type="ECO:0000256" key="13">
    <source>
        <dbReference type="ARBA" id="ARBA00024688"/>
    </source>
</evidence>
<evidence type="ECO:0000256" key="9">
    <source>
        <dbReference type="ARBA" id="ARBA00022989"/>
    </source>
</evidence>
<dbReference type="GO" id="GO:0005507">
    <property type="term" value="F:copper ion binding"/>
    <property type="evidence" value="ECO:0007669"/>
    <property type="project" value="InterPro"/>
</dbReference>
<dbReference type="GO" id="GO:0004129">
    <property type="term" value="F:cytochrome-c oxidase activity"/>
    <property type="evidence" value="ECO:0007669"/>
    <property type="project" value="UniProtKB-EC"/>
</dbReference>
<feature type="domain" description="Cytochrome oxidase subunit II copper A binding" evidence="18">
    <location>
        <begin position="135"/>
        <end position="256"/>
    </location>
</feature>
<dbReference type="SUPFAM" id="SSF49503">
    <property type="entry name" value="Cupredoxins"/>
    <property type="match status" value="1"/>
</dbReference>
<evidence type="ECO:0000256" key="3">
    <source>
        <dbReference type="ARBA" id="ARBA00022448"/>
    </source>
</evidence>
<organism evidence="20 21">
    <name type="scientific">Vreelandella alkaliphila</name>
    <dbReference type="NCBI Taxonomy" id="272774"/>
    <lineage>
        <taxon>Bacteria</taxon>
        <taxon>Pseudomonadati</taxon>
        <taxon>Pseudomonadota</taxon>
        <taxon>Gammaproteobacteria</taxon>
        <taxon>Oceanospirillales</taxon>
        <taxon>Halomonadaceae</taxon>
        <taxon>Vreelandella</taxon>
    </lineage>
</organism>
<keyword evidence="11" id="KW-0186">Copper</keyword>
<comment type="catalytic activity">
    <reaction evidence="15">
        <text>4 Fe(II)-[cytochrome c] + O2 + 8 H(+)(in) = 4 Fe(III)-[cytochrome c] + 2 H2O + 4 H(+)(out)</text>
        <dbReference type="Rhea" id="RHEA:11436"/>
        <dbReference type="Rhea" id="RHEA-COMP:10350"/>
        <dbReference type="Rhea" id="RHEA-COMP:14399"/>
        <dbReference type="ChEBI" id="CHEBI:15377"/>
        <dbReference type="ChEBI" id="CHEBI:15378"/>
        <dbReference type="ChEBI" id="CHEBI:15379"/>
        <dbReference type="ChEBI" id="CHEBI:29033"/>
        <dbReference type="ChEBI" id="CHEBI:29034"/>
        <dbReference type="EC" id="7.1.1.9"/>
    </reaction>
</comment>
<dbReference type="GO" id="GO:0016491">
    <property type="term" value="F:oxidoreductase activity"/>
    <property type="evidence" value="ECO:0007669"/>
    <property type="project" value="UniProtKB-KW"/>
</dbReference>
<feature type="transmembrane region" description="Helical" evidence="17">
    <location>
        <begin position="20"/>
        <end position="38"/>
    </location>
</feature>
<dbReference type="InterPro" id="IPR009056">
    <property type="entry name" value="Cyt_c-like_dom"/>
</dbReference>
<dbReference type="Proteomes" id="UP000480312">
    <property type="component" value="Unassembled WGS sequence"/>
</dbReference>
<evidence type="ECO:0000256" key="16">
    <source>
        <dbReference type="PROSITE-ProRule" id="PRU00433"/>
    </source>
</evidence>
<evidence type="ECO:0000256" key="1">
    <source>
        <dbReference type="ARBA" id="ARBA00004141"/>
    </source>
</evidence>
<dbReference type="EMBL" id="JAAEHK010000021">
    <property type="protein sequence ID" value="NDL71707.1"/>
    <property type="molecule type" value="Genomic_DNA"/>
</dbReference>
<evidence type="ECO:0000313" key="20">
    <source>
        <dbReference type="EMBL" id="NDL71707.1"/>
    </source>
</evidence>
<dbReference type="RefSeq" id="WP_162219561.1">
    <property type="nucleotide sequence ID" value="NZ_JAAEHK010000021.1"/>
</dbReference>
<dbReference type="GO" id="GO:0042773">
    <property type="term" value="P:ATP synthesis coupled electron transport"/>
    <property type="evidence" value="ECO:0007669"/>
    <property type="project" value="TreeGrafter"/>
</dbReference>
<dbReference type="InterPro" id="IPR034236">
    <property type="entry name" value="CuRO_CcO_Caa3_II"/>
</dbReference>
<evidence type="ECO:0000256" key="2">
    <source>
        <dbReference type="ARBA" id="ARBA00007866"/>
    </source>
</evidence>
<dbReference type="InterPro" id="IPR002429">
    <property type="entry name" value="CcO_II-like_C"/>
</dbReference>
<evidence type="ECO:0000256" key="4">
    <source>
        <dbReference type="ARBA" id="ARBA00022617"/>
    </source>
</evidence>
<evidence type="ECO:0000256" key="12">
    <source>
        <dbReference type="ARBA" id="ARBA00023136"/>
    </source>
</evidence>
<feature type="domain" description="Cytochrome c" evidence="19">
    <location>
        <begin position="270"/>
        <end position="360"/>
    </location>
</feature>
<name>A0A7C9NRY3_9GAMM</name>
<dbReference type="Gene3D" id="2.60.40.420">
    <property type="entry name" value="Cupredoxins - blue copper proteins"/>
    <property type="match status" value="1"/>
</dbReference>
<evidence type="ECO:0000259" key="19">
    <source>
        <dbReference type="PROSITE" id="PS51007"/>
    </source>
</evidence>
<keyword evidence="7 16" id="KW-0479">Metal-binding</keyword>
<keyword evidence="5" id="KW-0679">Respiratory chain</keyword>
<dbReference type="Pfam" id="PF00116">
    <property type="entry name" value="COX2"/>
    <property type="match status" value="1"/>
</dbReference>
<dbReference type="PROSITE" id="PS51007">
    <property type="entry name" value="CYTC"/>
    <property type="match status" value="1"/>
</dbReference>
<gene>
    <name evidence="20" type="primary">coxB</name>
    <name evidence="20" type="ORF">GPL32_14470</name>
</gene>
<comment type="function">
    <text evidence="13">Subunits I and II form the functional core of the enzyme complex. Electrons originating in cytochrome c are transferred via heme a and Cu(A) to the binuclear center formed by heme a3 and Cu(B).</text>
</comment>
<comment type="similarity">
    <text evidence="2">Belongs to the cytochrome c oxidase subunit 2 family.</text>
</comment>